<dbReference type="InterPro" id="IPR020843">
    <property type="entry name" value="ER"/>
</dbReference>
<evidence type="ECO:0000313" key="4">
    <source>
        <dbReference type="EMBL" id="KIN08947.1"/>
    </source>
</evidence>
<keyword evidence="1" id="KW-0521">NADP</keyword>
<dbReference type="EMBL" id="KN832870">
    <property type="protein sequence ID" value="KIN08947.1"/>
    <property type="molecule type" value="Genomic_DNA"/>
</dbReference>
<evidence type="ECO:0000256" key="2">
    <source>
        <dbReference type="ARBA" id="ARBA00023002"/>
    </source>
</evidence>
<dbReference type="Pfam" id="PF08240">
    <property type="entry name" value="ADH_N"/>
    <property type="match status" value="1"/>
</dbReference>
<dbReference type="Gene3D" id="3.40.50.720">
    <property type="entry name" value="NAD(P)-binding Rossmann-like Domain"/>
    <property type="match status" value="1"/>
</dbReference>
<dbReference type="Proteomes" id="UP000054321">
    <property type="component" value="Unassembled WGS sequence"/>
</dbReference>
<organism evidence="4 5">
    <name type="scientific">Oidiodendron maius (strain Zn)</name>
    <dbReference type="NCBI Taxonomy" id="913774"/>
    <lineage>
        <taxon>Eukaryota</taxon>
        <taxon>Fungi</taxon>
        <taxon>Dikarya</taxon>
        <taxon>Ascomycota</taxon>
        <taxon>Pezizomycotina</taxon>
        <taxon>Leotiomycetes</taxon>
        <taxon>Leotiomycetes incertae sedis</taxon>
        <taxon>Myxotrichaceae</taxon>
        <taxon>Oidiodendron</taxon>
    </lineage>
</organism>
<dbReference type="Pfam" id="PF13602">
    <property type="entry name" value="ADH_zinc_N_2"/>
    <property type="match status" value="1"/>
</dbReference>
<reference evidence="4 5" key="1">
    <citation type="submission" date="2014-04" db="EMBL/GenBank/DDBJ databases">
        <authorList>
            <consortium name="DOE Joint Genome Institute"/>
            <person name="Kuo A."/>
            <person name="Martino E."/>
            <person name="Perotto S."/>
            <person name="Kohler A."/>
            <person name="Nagy L.G."/>
            <person name="Floudas D."/>
            <person name="Copeland A."/>
            <person name="Barry K.W."/>
            <person name="Cichocki N."/>
            <person name="Veneault-Fourrey C."/>
            <person name="LaButti K."/>
            <person name="Lindquist E.A."/>
            <person name="Lipzen A."/>
            <person name="Lundell T."/>
            <person name="Morin E."/>
            <person name="Murat C."/>
            <person name="Sun H."/>
            <person name="Tunlid A."/>
            <person name="Henrissat B."/>
            <person name="Grigoriev I.V."/>
            <person name="Hibbett D.S."/>
            <person name="Martin F."/>
            <person name="Nordberg H.P."/>
            <person name="Cantor M.N."/>
            <person name="Hua S.X."/>
        </authorList>
    </citation>
    <scope>NUCLEOTIDE SEQUENCE [LARGE SCALE GENOMIC DNA]</scope>
    <source>
        <strain evidence="4 5">Zn</strain>
    </source>
</reference>
<dbReference type="SUPFAM" id="SSF50129">
    <property type="entry name" value="GroES-like"/>
    <property type="match status" value="1"/>
</dbReference>
<feature type="domain" description="Enoyl reductase (ER)" evidence="3">
    <location>
        <begin position="8"/>
        <end position="328"/>
    </location>
</feature>
<dbReference type="InterPro" id="IPR011032">
    <property type="entry name" value="GroES-like_sf"/>
</dbReference>
<keyword evidence="2" id="KW-0560">Oxidoreductase</keyword>
<dbReference type="PANTHER" id="PTHR48106">
    <property type="entry name" value="QUINONE OXIDOREDUCTASE PIG3-RELATED"/>
    <property type="match status" value="1"/>
</dbReference>
<dbReference type="SUPFAM" id="SSF51735">
    <property type="entry name" value="NAD(P)-binding Rossmann-fold domains"/>
    <property type="match status" value="1"/>
</dbReference>
<gene>
    <name evidence="4" type="ORF">OIDMADRAFT_70630</name>
</gene>
<dbReference type="OrthoDB" id="203908at2759"/>
<dbReference type="AlphaFoldDB" id="A0A0C3I3I4"/>
<evidence type="ECO:0000256" key="1">
    <source>
        <dbReference type="ARBA" id="ARBA00022857"/>
    </source>
</evidence>
<dbReference type="PANTHER" id="PTHR48106:SF18">
    <property type="entry name" value="QUINONE OXIDOREDUCTASE PIG3"/>
    <property type="match status" value="1"/>
</dbReference>
<reference evidence="5" key="2">
    <citation type="submission" date="2015-01" db="EMBL/GenBank/DDBJ databases">
        <title>Evolutionary Origins and Diversification of the Mycorrhizal Mutualists.</title>
        <authorList>
            <consortium name="DOE Joint Genome Institute"/>
            <consortium name="Mycorrhizal Genomics Consortium"/>
            <person name="Kohler A."/>
            <person name="Kuo A."/>
            <person name="Nagy L.G."/>
            <person name="Floudas D."/>
            <person name="Copeland A."/>
            <person name="Barry K.W."/>
            <person name="Cichocki N."/>
            <person name="Veneault-Fourrey C."/>
            <person name="LaButti K."/>
            <person name="Lindquist E.A."/>
            <person name="Lipzen A."/>
            <person name="Lundell T."/>
            <person name="Morin E."/>
            <person name="Murat C."/>
            <person name="Riley R."/>
            <person name="Ohm R."/>
            <person name="Sun H."/>
            <person name="Tunlid A."/>
            <person name="Henrissat B."/>
            <person name="Grigoriev I.V."/>
            <person name="Hibbett D.S."/>
            <person name="Martin F."/>
        </authorList>
    </citation>
    <scope>NUCLEOTIDE SEQUENCE [LARGE SCALE GENOMIC DNA]</scope>
    <source>
        <strain evidence="5">Zn</strain>
    </source>
</reference>
<evidence type="ECO:0000259" key="3">
    <source>
        <dbReference type="SMART" id="SM00829"/>
    </source>
</evidence>
<feature type="non-terminal residue" evidence="4">
    <location>
        <position position="328"/>
    </location>
</feature>
<dbReference type="SMART" id="SM00829">
    <property type="entry name" value="PKS_ER"/>
    <property type="match status" value="1"/>
</dbReference>
<dbReference type="STRING" id="913774.A0A0C3I3I4"/>
<protein>
    <recommendedName>
        <fullName evidence="3">Enoyl reductase (ER) domain-containing protein</fullName>
    </recommendedName>
</protein>
<sequence length="328" mass="34946">KIVINRYGPPSVLEVTKDTPKQPGPSDVRIRVRAAGVGFSDIMAQHGGYPLAPSRPFTPGYDLAGVVEECGSQVTGLSVGQNVVALNPGLSCYAESVTMNASYVVPTPDDLDPAIAVALVLNYLTAHAILHRIAQVKPGQSILIHSAAGGVGTALIQLSCIAGLKIYGTASPSKHELLRTYGVTPIDYRSEDFLQRIRQETGAGVDVAVDPFGGSHLLRSYRSVKSGGRVVAYAFSSSKYGGIVPMILGVVETGILTTLPFGKRVRLCALPNTVKTDTPWYQTTMNELLNLYRDGKISPVIYARVPLREAHRAHELVEAGSVSGKVVL</sequence>
<feature type="non-terminal residue" evidence="4">
    <location>
        <position position="1"/>
    </location>
</feature>
<accession>A0A0C3I3I4</accession>
<proteinExistence type="predicted"/>
<dbReference type="HOGENOM" id="CLU_026673_3_1_1"/>
<name>A0A0C3I3I4_OIDMZ</name>
<dbReference type="GO" id="GO:0016651">
    <property type="term" value="F:oxidoreductase activity, acting on NAD(P)H"/>
    <property type="evidence" value="ECO:0007669"/>
    <property type="project" value="TreeGrafter"/>
</dbReference>
<dbReference type="Gene3D" id="3.90.180.10">
    <property type="entry name" value="Medium-chain alcohol dehydrogenases, catalytic domain"/>
    <property type="match status" value="1"/>
</dbReference>
<dbReference type="InterPro" id="IPR036291">
    <property type="entry name" value="NAD(P)-bd_dom_sf"/>
</dbReference>
<dbReference type="InterPro" id="IPR013154">
    <property type="entry name" value="ADH-like_N"/>
</dbReference>
<keyword evidence="5" id="KW-1185">Reference proteome</keyword>
<dbReference type="GO" id="GO:0070402">
    <property type="term" value="F:NADPH binding"/>
    <property type="evidence" value="ECO:0007669"/>
    <property type="project" value="TreeGrafter"/>
</dbReference>
<dbReference type="InParanoid" id="A0A0C3I3I4"/>
<evidence type="ECO:0000313" key="5">
    <source>
        <dbReference type="Proteomes" id="UP000054321"/>
    </source>
</evidence>